<dbReference type="Proteomes" id="UP000465010">
    <property type="component" value="Segment"/>
</dbReference>
<organism evidence="1 2">
    <name type="scientific">Flavobacterium phage vB_FspS_morran9-1</name>
    <dbReference type="NCBI Taxonomy" id="2686258"/>
    <lineage>
        <taxon>Viruses</taxon>
        <taxon>Duplodnaviria</taxon>
        <taxon>Heunggongvirae</taxon>
        <taxon>Uroviricota</taxon>
        <taxon>Caudoviricetes</taxon>
        <taxon>Lillamyvirus</taxon>
        <taxon>Lillamyvirus morran</taxon>
    </lineage>
</organism>
<evidence type="ECO:0000313" key="2">
    <source>
        <dbReference type="Proteomes" id="UP000465010"/>
    </source>
</evidence>
<keyword evidence="2" id="KW-1185">Reference proteome</keyword>
<proteinExistence type="predicted"/>
<accession>A0A6B9LBW1</accession>
<protein>
    <submittedName>
        <fullName evidence="1">Uncharacterized protein</fullName>
    </submittedName>
</protein>
<dbReference type="EMBL" id="MN812219">
    <property type="protein sequence ID" value="QHB39577.1"/>
    <property type="molecule type" value="Genomic_DNA"/>
</dbReference>
<reference evidence="1" key="1">
    <citation type="journal article" date="2020" name="Viruses">
        <title>Diversity and Host Interactions Among Virulent and Temperate Baltic Sea Flavobacterium Phages.</title>
        <authorList>
            <person name="Nilsson E."/>
            <person name="Bayfield O.W."/>
            <person name="Lundin D."/>
            <person name="Antson A.A."/>
            <person name="Holmfeldt K."/>
        </authorList>
    </citation>
    <scope>NUCLEOTIDE SEQUENCE [LARGE SCALE GENOMIC DNA]</scope>
</reference>
<sequence>MAKVELRFLDQNDGAFIQTSAFYETIRIEIWCPYQENMNIVDLDKSTAIKFAKTLRTEINKIAESEVNNG</sequence>
<evidence type="ECO:0000313" key="1">
    <source>
        <dbReference type="EMBL" id="QHB39577.1"/>
    </source>
</evidence>
<name>A0A6B9LBW1_9CAUD</name>
<gene>
    <name evidence="1" type="ORF">morran91_gp043</name>
</gene>